<dbReference type="CDD" id="cd01127">
    <property type="entry name" value="TrwB_TraG_TraD_VirD4"/>
    <property type="match status" value="2"/>
</dbReference>
<dbReference type="PANTHER" id="PTHR37937">
    <property type="entry name" value="CONJUGATIVE TRANSFER: DNA TRANSPORT"/>
    <property type="match status" value="1"/>
</dbReference>
<keyword evidence="3" id="KW-1003">Cell membrane</keyword>
<reference evidence="8 9" key="1">
    <citation type="submission" date="2017-06" db="EMBL/GenBank/DDBJ databases">
        <title>Genome sequencing of cyanobaciteial culture collection at National Institute for Environmental Studies (NIES).</title>
        <authorList>
            <person name="Hirose Y."/>
            <person name="Shimura Y."/>
            <person name="Fujisawa T."/>
            <person name="Nakamura Y."/>
            <person name="Kawachi M."/>
        </authorList>
    </citation>
    <scope>NUCLEOTIDE SEQUENCE [LARGE SCALE GENOMIC DNA]</scope>
    <source>
        <strain evidence="8 9">NIES-267</strain>
    </source>
</reference>
<dbReference type="OrthoDB" id="102453at2"/>
<sequence>MNKNFYTVQQPSTPPQNSQLDKLSNLMKSQSGLVLLGCFASIGIFKLISGSNYKGKVATSYWGGSREKSQAAKKAKKQISKPIRNSVGLYVGTPPYIRNALQKQWYSHGLLKTKPTLTQQILSSNSTLYVPDAQRGIAVIGAAGSGKTFSVIDPLIRSAFDQGFPMLLYDFKFPAQTKRSVAYAMKRGYSVRIFAPGFNESETCNPLDLLRDEEDAIAAGQLTQVISRNFDRGANASSDKFFEEAGDSLVEGILLVTKAIKTLTGEDKYCDLMMAQAILSLPNLAARLEAASKDKLKVWTSRPLSQLISVKDSEKTAASIIGTAQRMFQRFLKRDFVGAFCGQTTLPLDLDGKQLIIFGLDRNNRDIVSPLLAAILHMIVTRNITRTVPRSDPLIVALDELPTFYLPALVNWLNEGREDGFVGILGYQNIAQLEKVYGKELSRAILGGTATKFIFNPQDPESAKIFSDYLGEMEIRFNSKSQSTGKGGGSRSRNEHHQKRHLLEPAQFAKMGTGRAVIINPAYSRGTEAYVPLLHKIKVPLCDIEEMQWSESKWDFVRERLIENNRVAVSDAERSAQFLERKALAEKLFPLPEQGEELASPEELNNIF</sequence>
<comment type="subcellular location">
    <subcellularLocation>
        <location evidence="1">Cell membrane</location>
        <topology evidence="1">Multi-pass membrane protein</topology>
    </subcellularLocation>
</comment>
<keyword evidence="4" id="KW-0812">Transmembrane</keyword>
<dbReference type="PANTHER" id="PTHR37937:SF1">
    <property type="entry name" value="CONJUGATIVE TRANSFER: DNA TRANSPORT"/>
    <property type="match status" value="1"/>
</dbReference>
<dbReference type="Proteomes" id="UP000218418">
    <property type="component" value="Chromosome"/>
</dbReference>
<dbReference type="AlphaFoldDB" id="A0A1Z4LT81"/>
<keyword evidence="9" id="KW-1185">Reference proteome</keyword>
<dbReference type="EMBL" id="AP018227">
    <property type="protein sequence ID" value="BAY84455.1"/>
    <property type="molecule type" value="Genomic_DNA"/>
</dbReference>
<organism evidence="8 9">
    <name type="scientific">Calothrix parasitica NIES-267</name>
    <dbReference type="NCBI Taxonomy" id="1973488"/>
    <lineage>
        <taxon>Bacteria</taxon>
        <taxon>Bacillati</taxon>
        <taxon>Cyanobacteriota</taxon>
        <taxon>Cyanophyceae</taxon>
        <taxon>Nostocales</taxon>
        <taxon>Calotrichaceae</taxon>
        <taxon>Calothrix</taxon>
    </lineage>
</organism>
<evidence type="ECO:0000256" key="1">
    <source>
        <dbReference type="ARBA" id="ARBA00004651"/>
    </source>
</evidence>
<dbReference type="Pfam" id="PF02534">
    <property type="entry name" value="T4SS-DNA_transf"/>
    <property type="match status" value="1"/>
</dbReference>
<evidence type="ECO:0000313" key="8">
    <source>
        <dbReference type="EMBL" id="BAY84455.1"/>
    </source>
</evidence>
<evidence type="ECO:0000256" key="2">
    <source>
        <dbReference type="ARBA" id="ARBA00008806"/>
    </source>
</evidence>
<dbReference type="GO" id="GO:0005886">
    <property type="term" value="C:plasma membrane"/>
    <property type="evidence" value="ECO:0007669"/>
    <property type="project" value="UniProtKB-SubCell"/>
</dbReference>
<dbReference type="InterPro" id="IPR051539">
    <property type="entry name" value="T4SS-coupling_protein"/>
</dbReference>
<comment type="similarity">
    <text evidence="2">Belongs to the VirD4/TraG family.</text>
</comment>
<proteinExistence type="inferred from homology"/>
<protein>
    <submittedName>
        <fullName evidence="8">Transfer complex protein TrsK-like protein</fullName>
    </submittedName>
</protein>
<feature type="region of interest" description="Disordered" evidence="7">
    <location>
        <begin position="479"/>
        <end position="500"/>
    </location>
</feature>
<dbReference type="Gene3D" id="3.40.50.300">
    <property type="entry name" value="P-loop containing nucleotide triphosphate hydrolases"/>
    <property type="match status" value="1"/>
</dbReference>
<evidence type="ECO:0000256" key="3">
    <source>
        <dbReference type="ARBA" id="ARBA00022475"/>
    </source>
</evidence>
<keyword evidence="6" id="KW-0472">Membrane</keyword>
<name>A0A1Z4LT81_9CYAN</name>
<dbReference type="InterPro" id="IPR003688">
    <property type="entry name" value="TraG/VirD4"/>
</dbReference>
<gene>
    <name evidence="8" type="ORF">NIES267_39510</name>
</gene>
<keyword evidence="5" id="KW-1133">Transmembrane helix</keyword>
<evidence type="ECO:0000256" key="4">
    <source>
        <dbReference type="ARBA" id="ARBA00022692"/>
    </source>
</evidence>
<evidence type="ECO:0000313" key="9">
    <source>
        <dbReference type="Proteomes" id="UP000218418"/>
    </source>
</evidence>
<accession>A0A1Z4LT81</accession>
<evidence type="ECO:0000256" key="7">
    <source>
        <dbReference type="SAM" id="MobiDB-lite"/>
    </source>
</evidence>
<dbReference type="InterPro" id="IPR027417">
    <property type="entry name" value="P-loop_NTPase"/>
</dbReference>
<evidence type="ECO:0000256" key="5">
    <source>
        <dbReference type="ARBA" id="ARBA00022989"/>
    </source>
</evidence>
<dbReference type="SUPFAM" id="SSF52540">
    <property type="entry name" value="P-loop containing nucleoside triphosphate hydrolases"/>
    <property type="match status" value="1"/>
</dbReference>
<evidence type="ECO:0000256" key="6">
    <source>
        <dbReference type="ARBA" id="ARBA00023136"/>
    </source>
</evidence>